<dbReference type="PANTHER" id="PTHR43687:SF1">
    <property type="entry name" value="FERREDOXIN III"/>
    <property type="match status" value="1"/>
</dbReference>
<evidence type="ECO:0000256" key="3">
    <source>
        <dbReference type="ARBA" id="ARBA00022737"/>
    </source>
</evidence>
<organism evidence="7 8">
    <name type="scientific">Thalassotalea mangrovi</name>
    <dbReference type="NCBI Taxonomy" id="2572245"/>
    <lineage>
        <taxon>Bacteria</taxon>
        <taxon>Pseudomonadati</taxon>
        <taxon>Pseudomonadota</taxon>
        <taxon>Gammaproteobacteria</taxon>
        <taxon>Alteromonadales</taxon>
        <taxon>Colwelliaceae</taxon>
        <taxon>Thalassotalea</taxon>
    </lineage>
</organism>
<proteinExistence type="predicted"/>
<dbReference type="PROSITE" id="PS51379">
    <property type="entry name" value="4FE4S_FER_2"/>
    <property type="match status" value="3"/>
</dbReference>
<keyword evidence="4" id="KW-0408">Iron</keyword>
<keyword evidence="3" id="KW-0677">Repeat</keyword>
<dbReference type="NCBIfam" id="TIGR00402">
    <property type="entry name" value="napF"/>
    <property type="match status" value="1"/>
</dbReference>
<keyword evidence="5" id="KW-0411">Iron-sulfur</keyword>
<dbReference type="InterPro" id="IPR017900">
    <property type="entry name" value="4Fe4S_Fe_S_CS"/>
</dbReference>
<evidence type="ECO:0000256" key="2">
    <source>
        <dbReference type="ARBA" id="ARBA00022723"/>
    </source>
</evidence>
<keyword evidence="8" id="KW-1185">Reference proteome</keyword>
<evidence type="ECO:0000256" key="1">
    <source>
        <dbReference type="ARBA" id="ARBA00022485"/>
    </source>
</evidence>
<dbReference type="Pfam" id="PF12838">
    <property type="entry name" value="Fer4_7"/>
    <property type="match status" value="1"/>
</dbReference>
<dbReference type="CDD" id="cd10564">
    <property type="entry name" value="NapF_like"/>
    <property type="match status" value="1"/>
</dbReference>
<reference evidence="7 8" key="1">
    <citation type="submission" date="2019-04" db="EMBL/GenBank/DDBJ databases">
        <title>Thalassotalea guangxiensis sp. nov., isolated from sediment of the coastal wetland.</title>
        <authorList>
            <person name="Zheng S."/>
            <person name="Zhang D."/>
        </authorList>
    </citation>
    <scope>NUCLEOTIDE SEQUENCE [LARGE SCALE GENOMIC DNA]</scope>
    <source>
        <strain evidence="7 8">ZS-4</strain>
    </source>
</reference>
<gene>
    <name evidence="7" type="primary">napF</name>
    <name evidence="7" type="ORF">E8M12_01025</name>
</gene>
<feature type="domain" description="4Fe-4S ferredoxin-type" evidence="6">
    <location>
        <begin position="135"/>
        <end position="164"/>
    </location>
</feature>
<dbReference type="AlphaFoldDB" id="A0A4V6WMM1"/>
<dbReference type="PANTHER" id="PTHR43687">
    <property type="entry name" value="ADENYLYLSULFATE REDUCTASE, BETA SUBUNIT"/>
    <property type="match status" value="1"/>
</dbReference>
<evidence type="ECO:0000313" key="7">
    <source>
        <dbReference type="EMBL" id="TKB47402.1"/>
    </source>
</evidence>
<dbReference type="RefSeq" id="WP_136734213.1">
    <property type="nucleotide sequence ID" value="NZ_SWDB01000003.1"/>
</dbReference>
<dbReference type="InterPro" id="IPR004496">
    <property type="entry name" value="NapF"/>
</dbReference>
<sequence length="168" mass="18657">MAKVESLNLSRRRFLRAKTHQQSTQFRLPWSISENHFSSHCSRCEQCVSSCETGIIAIDSDGLPFLDFKKGECTFCGACVEACPEPLFDNVRQQPLQGYLNIKETCLAKQQIFCQSCADSCDTQAIGFFYNTAIPEPVVEQSDCTHCGACISVCPTGATELIQRQEPS</sequence>
<evidence type="ECO:0000259" key="6">
    <source>
        <dbReference type="PROSITE" id="PS51379"/>
    </source>
</evidence>
<keyword evidence="1" id="KW-0004">4Fe-4S</keyword>
<dbReference type="GO" id="GO:0051539">
    <property type="term" value="F:4 iron, 4 sulfur cluster binding"/>
    <property type="evidence" value="ECO:0007669"/>
    <property type="project" value="UniProtKB-KW"/>
</dbReference>
<comment type="caution">
    <text evidence="7">The sequence shown here is derived from an EMBL/GenBank/DDBJ whole genome shotgun (WGS) entry which is preliminary data.</text>
</comment>
<feature type="domain" description="4Fe-4S ferredoxin-type" evidence="6">
    <location>
        <begin position="30"/>
        <end position="61"/>
    </location>
</feature>
<dbReference type="OrthoDB" id="9808559at2"/>
<protein>
    <submittedName>
        <fullName evidence="7">Ferredoxin-type protein NapF</fullName>
    </submittedName>
</protein>
<dbReference type="InterPro" id="IPR017896">
    <property type="entry name" value="4Fe4S_Fe-S-bd"/>
</dbReference>
<dbReference type="EMBL" id="SWDB01000003">
    <property type="protein sequence ID" value="TKB47402.1"/>
    <property type="molecule type" value="Genomic_DNA"/>
</dbReference>
<evidence type="ECO:0000256" key="4">
    <source>
        <dbReference type="ARBA" id="ARBA00023004"/>
    </source>
</evidence>
<dbReference type="Proteomes" id="UP000307999">
    <property type="component" value="Unassembled WGS sequence"/>
</dbReference>
<keyword evidence="2" id="KW-0479">Metal-binding</keyword>
<name>A0A4V6WMM1_9GAMM</name>
<evidence type="ECO:0000256" key="5">
    <source>
        <dbReference type="ARBA" id="ARBA00023014"/>
    </source>
</evidence>
<dbReference type="InterPro" id="IPR050572">
    <property type="entry name" value="Fe-S_Ferredoxin"/>
</dbReference>
<feature type="domain" description="4Fe-4S ferredoxin-type" evidence="6">
    <location>
        <begin position="62"/>
        <end position="93"/>
    </location>
</feature>
<dbReference type="Gene3D" id="3.30.70.20">
    <property type="match status" value="2"/>
</dbReference>
<dbReference type="PROSITE" id="PS00198">
    <property type="entry name" value="4FE4S_FER_1"/>
    <property type="match status" value="2"/>
</dbReference>
<dbReference type="GO" id="GO:0046872">
    <property type="term" value="F:metal ion binding"/>
    <property type="evidence" value="ECO:0007669"/>
    <property type="project" value="UniProtKB-KW"/>
</dbReference>
<dbReference type="SUPFAM" id="SSF54862">
    <property type="entry name" value="4Fe-4S ferredoxins"/>
    <property type="match status" value="1"/>
</dbReference>
<accession>A0A4V6WMM1</accession>
<evidence type="ECO:0000313" key="8">
    <source>
        <dbReference type="Proteomes" id="UP000307999"/>
    </source>
</evidence>
<dbReference type="Pfam" id="PF13187">
    <property type="entry name" value="Fer4_9"/>
    <property type="match status" value="1"/>
</dbReference>